<keyword evidence="1" id="KW-1133">Transmembrane helix</keyword>
<accession>A0A1W0WX30</accession>
<evidence type="ECO:0000313" key="2">
    <source>
        <dbReference type="EMBL" id="OQV19751.1"/>
    </source>
</evidence>
<feature type="transmembrane region" description="Helical" evidence="1">
    <location>
        <begin position="43"/>
        <end position="61"/>
    </location>
</feature>
<name>A0A1W0WX30_HYPEX</name>
<comment type="caution">
    <text evidence="2">The sequence shown here is derived from an EMBL/GenBank/DDBJ whole genome shotgun (WGS) entry which is preliminary data.</text>
</comment>
<dbReference type="AlphaFoldDB" id="A0A1W0WX30"/>
<evidence type="ECO:0000313" key="3">
    <source>
        <dbReference type="Proteomes" id="UP000192578"/>
    </source>
</evidence>
<dbReference type="Proteomes" id="UP000192578">
    <property type="component" value="Unassembled WGS sequence"/>
</dbReference>
<evidence type="ECO:0000256" key="1">
    <source>
        <dbReference type="SAM" id="Phobius"/>
    </source>
</evidence>
<gene>
    <name evidence="2" type="ORF">BV898_06290</name>
</gene>
<dbReference type="EMBL" id="MTYJ01000036">
    <property type="protein sequence ID" value="OQV19751.1"/>
    <property type="molecule type" value="Genomic_DNA"/>
</dbReference>
<keyword evidence="1" id="KW-0812">Transmembrane</keyword>
<sequence length="128" mass="14350">MDRLKFCLKQTFSAKRAIITILRICGLLPPSTASSLRSILHTVPVAAACVLALLANLNIYYYDYLTKSATKGLFDVVFYSQYWMKICVTMTVLAAFWHKSGDLLKIMGESALDVKKDYTAEDRPCNKG</sequence>
<keyword evidence="3" id="KW-1185">Reference proteome</keyword>
<organism evidence="2 3">
    <name type="scientific">Hypsibius exemplaris</name>
    <name type="common">Freshwater tardigrade</name>
    <dbReference type="NCBI Taxonomy" id="2072580"/>
    <lineage>
        <taxon>Eukaryota</taxon>
        <taxon>Metazoa</taxon>
        <taxon>Ecdysozoa</taxon>
        <taxon>Tardigrada</taxon>
        <taxon>Eutardigrada</taxon>
        <taxon>Parachela</taxon>
        <taxon>Hypsibioidea</taxon>
        <taxon>Hypsibiidae</taxon>
        <taxon>Hypsibius</taxon>
    </lineage>
</organism>
<reference evidence="3" key="1">
    <citation type="submission" date="2017-01" db="EMBL/GenBank/DDBJ databases">
        <title>Comparative genomics of anhydrobiosis in the tardigrade Hypsibius dujardini.</title>
        <authorList>
            <person name="Yoshida Y."/>
            <person name="Koutsovoulos G."/>
            <person name="Laetsch D."/>
            <person name="Stevens L."/>
            <person name="Kumar S."/>
            <person name="Horikawa D."/>
            <person name="Ishino K."/>
            <person name="Komine S."/>
            <person name="Tomita M."/>
            <person name="Blaxter M."/>
            <person name="Arakawa K."/>
        </authorList>
    </citation>
    <scope>NUCLEOTIDE SEQUENCE [LARGE SCALE GENOMIC DNA]</scope>
    <source>
        <strain evidence="3">Z151</strain>
    </source>
</reference>
<feature type="transmembrane region" description="Helical" evidence="1">
    <location>
        <begin position="73"/>
        <end position="97"/>
    </location>
</feature>
<keyword evidence="1" id="KW-0472">Membrane</keyword>
<protein>
    <submittedName>
        <fullName evidence="2">Uncharacterized protein</fullName>
    </submittedName>
</protein>
<proteinExistence type="predicted"/>